<dbReference type="CDD" id="cd00118">
    <property type="entry name" value="LysM"/>
    <property type="match status" value="1"/>
</dbReference>
<evidence type="ECO:0000313" key="3">
    <source>
        <dbReference type="EMBL" id="WOG85239.1"/>
    </source>
</evidence>
<keyword evidence="4" id="KW-1185">Reference proteome</keyword>
<dbReference type="PROSITE" id="PS51782">
    <property type="entry name" value="LYSM"/>
    <property type="match status" value="1"/>
</dbReference>
<dbReference type="Pfam" id="PF01476">
    <property type="entry name" value="LysM"/>
    <property type="match status" value="1"/>
</dbReference>
<reference evidence="3" key="1">
    <citation type="journal article" date="2016" name="Nat. Genet.">
        <title>A high-quality carrot genome assembly provides new insights into carotenoid accumulation and asterid genome evolution.</title>
        <authorList>
            <person name="Iorizzo M."/>
            <person name="Ellison S."/>
            <person name="Senalik D."/>
            <person name="Zeng P."/>
            <person name="Satapoomin P."/>
            <person name="Huang J."/>
            <person name="Bowman M."/>
            <person name="Iovene M."/>
            <person name="Sanseverino W."/>
            <person name="Cavagnaro P."/>
            <person name="Yildiz M."/>
            <person name="Macko-Podgorni A."/>
            <person name="Moranska E."/>
            <person name="Grzebelus E."/>
            <person name="Grzebelus D."/>
            <person name="Ashrafi H."/>
            <person name="Zheng Z."/>
            <person name="Cheng S."/>
            <person name="Spooner D."/>
            <person name="Van Deynze A."/>
            <person name="Simon P."/>
        </authorList>
    </citation>
    <scope>NUCLEOTIDE SEQUENCE</scope>
    <source>
        <tissue evidence="3">Leaf</tissue>
    </source>
</reference>
<accession>A0A166IU59</accession>
<dbReference type="Gramene" id="KZN11492">
    <property type="protein sequence ID" value="KZN11492"/>
    <property type="gene ID" value="DCAR_004148"/>
</dbReference>
<keyword evidence="2" id="KW-0843">Virulence</keyword>
<reference evidence="3" key="2">
    <citation type="submission" date="2022-03" db="EMBL/GenBank/DDBJ databases">
        <title>Draft title - Genomic analysis of global carrot germplasm unveils the trajectory of domestication and the origin of high carotenoid orange carrot.</title>
        <authorList>
            <person name="Iorizzo M."/>
            <person name="Ellison S."/>
            <person name="Senalik D."/>
            <person name="Macko-Podgorni A."/>
            <person name="Grzebelus D."/>
            <person name="Bostan H."/>
            <person name="Rolling W."/>
            <person name="Curaba J."/>
            <person name="Simon P."/>
        </authorList>
    </citation>
    <scope>NUCLEOTIDE SEQUENCE</scope>
    <source>
        <tissue evidence="3">Leaf</tissue>
    </source>
</reference>
<dbReference type="PANTHER" id="PTHR34997">
    <property type="entry name" value="AM15"/>
    <property type="match status" value="1"/>
</dbReference>
<dbReference type="InterPro" id="IPR036779">
    <property type="entry name" value="LysM_dom_sf"/>
</dbReference>
<proteinExistence type="predicted"/>
<evidence type="ECO:0000313" key="4">
    <source>
        <dbReference type="Proteomes" id="UP000077755"/>
    </source>
</evidence>
<keyword evidence="1" id="KW-0147">Chitin-binding</keyword>
<organism evidence="3 4">
    <name type="scientific">Daucus carota subsp. sativus</name>
    <name type="common">Carrot</name>
    <dbReference type="NCBI Taxonomy" id="79200"/>
    <lineage>
        <taxon>Eukaryota</taxon>
        <taxon>Viridiplantae</taxon>
        <taxon>Streptophyta</taxon>
        <taxon>Embryophyta</taxon>
        <taxon>Tracheophyta</taxon>
        <taxon>Spermatophyta</taxon>
        <taxon>Magnoliopsida</taxon>
        <taxon>eudicotyledons</taxon>
        <taxon>Gunneridae</taxon>
        <taxon>Pentapetalae</taxon>
        <taxon>asterids</taxon>
        <taxon>campanulids</taxon>
        <taxon>Apiales</taxon>
        <taxon>Apiaceae</taxon>
        <taxon>Apioideae</taxon>
        <taxon>Scandiceae</taxon>
        <taxon>Daucinae</taxon>
        <taxon>Daucus</taxon>
        <taxon>Daucus sect. Daucus</taxon>
    </lineage>
</organism>
<dbReference type="SMART" id="SM00257">
    <property type="entry name" value="LysM"/>
    <property type="match status" value="1"/>
</dbReference>
<sequence>MAKLNTTTRAALLVLVLSIFLFITVSESRKLSIAAKAKPVPTCDTVFGVREGDTCFDVAKFFKLTTAEFDSINPNVNCTALFIGQWICIGGTA</sequence>
<protein>
    <submittedName>
        <fullName evidence="3">Uncharacterized protein</fullName>
    </submittedName>
</protein>
<evidence type="ECO:0000256" key="1">
    <source>
        <dbReference type="ARBA" id="ARBA00022669"/>
    </source>
</evidence>
<dbReference type="InterPro" id="IPR052210">
    <property type="entry name" value="LysM1-like"/>
</dbReference>
<dbReference type="Proteomes" id="UP000077755">
    <property type="component" value="Chromosome 1"/>
</dbReference>
<dbReference type="InterPro" id="IPR018392">
    <property type="entry name" value="LysM"/>
</dbReference>
<dbReference type="SUPFAM" id="SSF54106">
    <property type="entry name" value="LysM domain"/>
    <property type="match status" value="1"/>
</dbReference>
<gene>
    <name evidence="3" type="ORF">DCAR_0104427</name>
</gene>
<dbReference type="GO" id="GO:0008061">
    <property type="term" value="F:chitin binding"/>
    <property type="evidence" value="ECO:0007669"/>
    <property type="project" value="UniProtKB-KW"/>
</dbReference>
<dbReference type="PANTHER" id="PTHR34997:SF1">
    <property type="entry name" value="PEPTIDOGLYCAN-BINDING LYSIN DOMAIN"/>
    <property type="match status" value="1"/>
</dbReference>
<name>A0A166IU59_DAUCS</name>
<evidence type="ECO:0000256" key="2">
    <source>
        <dbReference type="ARBA" id="ARBA00023026"/>
    </source>
</evidence>
<dbReference type="Gene3D" id="3.10.350.10">
    <property type="entry name" value="LysM domain"/>
    <property type="match status" value="1"/>
</dbReference>
<dbReference type="EMBL" id="CP093343">
    <property type="protein sequence ID" value="WOG85239.1"/>
    <property type="molecule type" value="Genomic_DNA"/>
</dbReference>
<dbReference type="AlphaFoldDB" id="A0A166IU59"/>
<dbReference type="OMA" id="PENAMTP"/>